<dbReference type="Proteomes" id="UP001164929">
    <property type="component" value="Chromosome 8"/>
</dbReference>
<feature type="signal peptide" evidence="1">
    <location>
        <begin position="1"/>
        <end position="27"/>
    </location>
</feature>
<feature type="chain" id="PRO_5042247391" evidence="1">
    <location>
        <begin position="28"/>
        <end position="90"/>
    </location>
</feature>
<dbReference type="EMBL" id="JAQIZT010000008">
    <property type="protein sequence ID" value="KAJ6986845.1"/>
    <property type="molecule type" value="Genomic_DNA"/>
</dbReference>
<sequence>MEKASFKLAFLIVFFSLFLYLQGSVQATEITAMKGMPCANDDVCIPHCPKSCKRIFCNQKHSSANYHMCYCDNWSFSPQQMLISMPCVTG</sequence>
<comment type="caution">
    <text evidence="2">The sequence shown here is derived from an EMBL/GenBank/DDBJ whole genome shotgun (WGS) entry which is preliminary data.</text>
</comment>
<evidence type="ECO:0000256" key="1">
    <source>
        <dbReference type="SAM" id="SignalP"/>
    </source>
</evidence>
<name>A0AAD6MK50_9ROSI</name>
<keyword evidence="3" id="KW-1185">Reference proteome</keyword>
<accession>A0AAD6MK50</accession>
<gene>
    <name evidence="2" type="ORF">NC653_020166</name>
</gene>
<protein>
    <submittedName>
        <fullName evidence="2">Uncharacterized protein</fullName>
    </submittedName>
</protein>
<evidence type="ECO:0000313" key="2">
    <source>
        <dbReference type="EMBL" id="KAJ6986845.1"/>
    </source>
</evidence>
<organism evidence="2 3">
    <name type="scientific">Populus alba x Populus x berolinensis</name>
    <dbReference type="NCBI Taxonomy" id="444605"/>
    <lineage>
        <taxon>Eukaryota</taxon>
        <taxon>Viridiplantae</taxon>
        <taxon>Streptophyta</taxon>
        <taxon>Embryophyta</taxon>
        <taxon>Tracheophyta</taxon>
        <taxon>Spermatophyta</taxon>
        <taxon>Magnoliopsida</taxon>
        <taxon>eudicotyledons</taxon>
        <taxon>Gunneridae</taxon>
        <taxon>Pentapetalae</taxon>
        <taxon>rosids</taxon>
        <taxon>fabids</taxon>
        <taxon>Malpighiales</taxon>
        <taxon>Salicaceae</taxon>
        <taxon>Saliceae</taxon>
        <taxon>Populus</taxon>
    </lineage>
</organism>
<reference evidence="2" key="1">
    <citation type="journal article" date="2023" name="Mol. Ecol. Resour.">
        <title>Chromosome-level genome assembly of a triploid poplar Populus alba 'Berolinensis'.</title>
        <authorList>
            <person name="Chen S."/>
            <person name="Yu Y."/>
            <person name="Wang X."/>
            <person name="Wang S."/>
            <person name="Zhang T."/>
            <person name="Zhou Y."/>
            <person name="He R."/>
            <person name="Meng N."/>
            <person name="Wang Y."/>
            <person name="Liu W."/>
            <person name="Liu Z."/>
            <person name="Liu J."/>
            <person name="Guo Q."/>
            <person name="Huang H."/>
            <person name="Sederoff R.R."/>
            <person name="Wang G."/>
            <person name="Qu G."/>
            <person name="Chen S."/>
        </authorList>
    </citation>
    <scope>NUCLEOTIDE SEQUENCE</scope>
    <source>
        <strain evidence="2">SC-2020</strain>
    </source>
</reference>
<evidence type="ECO:0000313" key="3">
    <source>
        <dbReference type="Proteomes" id="UP001164929"/>
    </source>
</evidence>
<dbReference type="AlphaFoldDB" id="A0AAD6MK50"/>
<proteinExistence type="predicted"/>
<keyword evidence="1" id="KW-0732">Signal</keyword>